<sequence>MAMEKPDAQPKADEEDGEVKELGLGFRTLPHPPPPSSHGTDAIDGDLGKLGPDEKIVEKLQFCAVEEKKCIGGVGAFETEENRGEKSEVEGGVGGEKEGLTGKADVEKVWETSKKADAASKDDEGENRSMGISYPQRPGQLDCAYYLRTGICGYGANCKFNHPPRIRLTQLENLKARTREPELVQQPISMEEKEEFPEKAGRKECKFFLMPGGCKFGNSCMFAHSQQKPEVSGIRLNFLGLPVRTGEKECPYYMRTGSCKFSSNCWFNHPDPTVVTAQDCVLEYENGGSLKQHASAEMNMPNHFHSFSQTVTHLDSLPSYIPSFIPPPKGFNFNHNIRSQPGQFIEIVPKFLEYLFDGLLKEKEECKGVLIEKRGSCSDSESWSGSVRRQRQQERECKEALTAGAGVASGEQRAATTAAAVATSSDSESRSGERQGQRAGINQSVHFIAVSESANMGLLVSLIIQWILLLRRHQQEDLEKFQTCEDAEREALQSTSV</sequence>
<dbReference type="InterPro" id="IPR036855">
    <property type="entry name" value="Znf_CCCH_sf"/>
</dbReference>
<evidence type="ECO:0000256" key="6">
    <source>
        <dbReference type="SAM" id="MobiDB-lite"/>
    </source>
</evidence>
<dbReference type="AlphaFoldDB" id="A0A4S8JI04"/>
<keyword evidence="1 5" id="KW-0479">Metal-binding</keyword>
<evidence type="ECO:0000259" key="7">
    <source>
        <dbReference type="PROSITE" id="PS50103"/>
    </source>
</evidence>
<evidence type="ECO:0000256" key="3">
    <source>
        <dbReference type="ARBA" id="ARBA00022833"/>
    </source>
</evidence>
<dbReference type="Proteomes" id="UP000317650">
    <property type="component" value="Chromosome 7"/>
</dbReference>
<proteinExistence type="predicted"/>
<gene>
    <name evidence="8" type="ORF">C4D60_Mb07t25750</name>
</gene>
<keyword evidence="4" id="KW-0238">DNA-binding</keyword>
<organism evidence="8 9">
    <name type="scientific">Musa balbisiana</name>
    <name type="common">Banana</name>
    <dbReference type="NCBI Taxonomy" id="52838"/>
    <lineage>
        <taxon>Eukaryota</taxon>
        <taxon>Viridiplantae</taxon>
        <taxon>Streptophyta</taxon>
        <taxon>Embryophyta</taxon>
        <taxon>Tracheophyta</taxon>
        <taxon>Spermatophyta</taxon>
        <taxon>Magnoliopsida</taxon>
        <taxon>Liliopsida</taxon>
        <taxon>Zingiberales</taxon>
        <taxon>Musaceae</taxon>
        <taxon>Musa</taxon>
    </lineage>
</organism>
<feature type="domain" description="C3H1-type" evidence="7">
    <location>
        <begin position="199"/>
        <end position="227"/>
    </location>
</feature>
<dbReference type="GO" id="GO:0003729">
    <property type="term" value="F:mRNA binding"/>
    <property type="evidence" value="ECO:0007669"/>
    <property type="project" value="TreeGrafter"/>
</dbReference>
<dbReference type="Gene3D" id="2.30.30.1190">
    <property type="match status" value="1"/>
</dbReference>
<name>A0A4S8JI04_MUSBA</name>
<dbReference type="GO" id="GO:0003677">
    <property type="term" value="F:DNA binding"/>
    <property type="evidence" value="ECO:0007669"/>
    <property type="project" value="UniProtKB-KW"/>
</dbReference>
<dbReference type="EMBL" id="PYDT01000005">
    <property type="protein sequence ID" value="THU61668.1"/>
    <property type="molecule type" value="Genomic_DNA"/>
</dbReference>
<dbReference type="InterPro" id="IPR000571">
    <property type="entry name" value="Znf_CCCH"/>
</dbReference>
<dbReference type="SMART" id="SM00356">
    <property type="entry name" value="ZnF_C3H1"/>
    <property type="match status" value="3"/>
</dbReference>
<feature type="zinc finger region" description="C3H1-type" evidence="5">
    <location>
        <begin position="244"/>
        <end position="272"/>
    </location>
</feature>
<feature type="compositionally biased region" description="Basic and acidic residues" evidence="6">
    <location>
        <begin position="1"/>
        <end position="12"/>
    </location>
</feature>
<feature type="region of interest" description="Disordered" evidence="6">
    <location>
        <begin position="113"/>
        <end position="133"/>
    </location>
</feature>
<feature type="domain" description="C3H1-type" evidence="7">
    <location>
        <begin position="137"/>
        <end position="165"/>
    </location>
</feature>
<keyword evidence="2 5" id="KW-0863">Zinc-finger</keyword>
<reference evidence="8 9" key="1">
    <citation type="journal article" date="2019" name="Nat. Plants">
        <title>Genome sequencing of Musa balbisiana reveals subgenome evolution and function divergence in polyploid bananas.</title>
        <authorList>
            <person name="Yao X."/>
        </authorList>
    </citation>
    <scope>NUCLEOTIDE SEQUENCE [LARGE SCALE GENOMIC DNA]</scope>
    <source>
        <strain evidence="9">cv. DH-PKW</strain>
        <tissue evidence="8">Leaves</tissue>
    </source>
</reference>
<dbReference type="SUPFAM" id="SSF90229">
    <property type="entry name" value="CCCH zinc finger"/>
    <property type="match status" value="3"/>
</dbReference>
<evidence type="ECO:0000256" key="5">
    <source>
        <dbReference type="PROSITE-ProRule" id="PRU00723"/>
    </source>
</evidence>
<feature type="region of interest" description="Disordered" evidence="6">
    <location>
        <begin position="74"/>
        <end position="100"/>
    </location>
</feature>
<feature type="compositionally biased region" description="Basic and acidic residues" evidence="6">
    <location>
        <begin position="80"/>
        <end position="100"/>
    </location>
</feature>
<feature type="zinc finger region" description="C3H1-type" evidence="5">
    <location>
        <begin position="199"/>
        <end position="227"/>
    </location>
</feature>
<dbReference type="STRING" id="52838.A0A4S8JI04"/>
<feature type="zinc finger region" description="C3H1-type" evidence="5">
    <location>
        <begin position="137"/>
        <end position="165"/>
    </location>
</feature>
<feature type="domain" description="C3H1-type" evidence="7">
    <location>
        <begin position="244"/>
        <end position="272"/>
    </location>
</feature>
<evidence type="ECO:0000256" key="2">
    <source>
        <dbReference type="ARBA" id="ARBA00022771"/>
    </source>
</evidence>
<keyword evidence="3 5" id="KW-0862">Zinc</keyword>
<dbReference type="Pfam" id="PF00642">
    <property type="entry name" value="zf-CCCH"/>
    <property type="match status" value="3"/>
</dbReference>
<dbReference type="PANTHER" id="PTHR12506:SF20">
    <property type="entry name" value="ZINC FINGER CCCH DOMAIN-CONTAINING PROTEIN 67"/>
    <property type="match status" value="1"/>
</dbReference>
<dbReference type="Gene3D" id="4.10.1000.10">
    <property type="entry name" value="Zinc finger, CCCH-type"/>
    <property type="match status" value="1"/>
</dbReference>
<feature type="compositionally biased region" description="Basic and acidic residues" evidence="6">
    <location>
        <begin position="113"/>
        <end position="122"/>
    </location>
</feature>
<evidence type="ECO:0000313" key="8">
    <source>
        <dbReference type="EMBL" id="THU61668.1"/>
    </source>
</evidence>
<feature type="region of interest" description="Disordered" evidence="6">
    <location>
        <begin position="1"/>
        <end position="51"/>
    </location>
</feature>
<dbReference type="PROSITE" id="PS50103">
    <property type="entry name" value="ZF_C3H1"/>
    <property type="match status" value="3"/>
</dbReference>
<keyword evidence="9" id="KW-1185">Reference proteome</keyword>
<evidence type="ECO:0000313" key="9">
    <source>
        <dbReference type="Proteomes" id="UP000317650"/>
    </source>
</evidence>
<protein>
    <recommendedName>
        <fullName evidence="7">C3H1-type domain-containing protein</fullName>
    </recommendedName>
</protein>
<evidence type="ECO:0000256" key="1">
    <source>
        <dbReference type="ARBA" id="ARBA00022723"/>
    </source>
</evidence>
<dbReference type="PANTHER" id="PTHR12506">
    <property type="entry name" value="PROTEIN PHOSPHATASE RELATED"/>
    <property type="match status" value="1"/>
</dbReference>
<dbReference type="InterPro" id="IPR050974">
    <property type="entry name" value="Plant_ZF_CCCH"/>
</dbReference>
<dbReference type="GO" id="GO:0008270">
    <property type="term" value="F:zinc ion binding"/>
    <property type="evidence" value="ECO:0007669"/>
    <property type="project" value="UniProtKB-KW"/>
</dbReference>
<evidence type="ECO:0000256" key="4">
    <source>
        <dbReference type="ARBA" id="ARBA00023125"/>
    </source>
</evidence>
<comment type="caution">
    <text evidence="8">The sequence shown here is derived from an EMBL/GenBank/DDBJ whole genome shotgun (WGS) entry which is preliminary data.</text>
</comment>
<accession>A0A4S8JI04</accession>